<dbReference type="InterPro" id="IPR015720">
    <property type="entry name" value="Emp24-like"/>
</dbReference>
<dbReference type="InterPro" id="IPR009038">
    <property type="entry name" value="GOLD_dom"/>
</dbReference>
<evidence type="ECO:0000256" key="1">
    <source>
        <dbReference type="ARBA" id="ARBA00004479"/>
    </source>
</evidence>
<keyword evidence="4 9" id="KW-0732">Signal</keyword>
<evidence type="ECO:0000256" key="9">
    <source>
        <dbReference type="SAM" id="SignalP"/>
    </source>
</evidence>
<accession>A0A7S0W9Z1</accession>
<dbReference type="PANTHER" id="PTHR22811">
    <property type="entry name" value="TRANSMEMBRANE EMP24 DOMAIN-CONTAINING PROTEIN"/>
    <property type="match status" value="1"/>
</dbReference>
<feature type="transmembrane region" description="Helical" evidence="8">
    <location>
        <begin position="182"/>
        <end position="203"/>
    </location>
</feature>
<gene>
    <name evidence="11" type="ORF">HTEP1355_LOCUS22548</name>
</gene>
<evidence type="ECO:0000256" key="2">
    <source>
        <dbReference type="ARBA" id="ARBA00007104"/>
    </source>
</evidence>
<evidence type="ECO:0000256" key="3">
    <source>
        <dbReference type="ARBA" id="ARBA00022692"/>
    </source>
</evidence>
<dbReference type="SMART" id="SM01190">
    <property type="entry name" value="EMP24_GP25L"/>
    <property type="match status" value="1"/>
</dbReference>
<dbReference type="EMBL" id="HBFN01038881">
    <property type="protein sequence ID" value="CAD8808867.1"/>
    <property type="molecule type" value="Transcribed_RNA"/>
</dbReference>
<dbReference type="GO" id="GO:0016020">
    <property type="term" value="C:membrane"/>
    <property type="evidence" value="ECO:0007669"/>
    <property type="project" value="UniProtKB-SubCell"/>
</dbReference>
<reference evidence="11" key="1">
    <citation type="submission" date="2021-01" db="EMBL/GenBank/DDBJ databases">
        <authorList>
            <person name="Corre E."/>
            <person name="Pelletier E."/>
            <person name="Niang G."/>
            <person name="Scheremetjew M."/>
            <person name="Finn R."/>
            <person name="Kale V."/>
            <person name="Holt S."/>
            <person name="Cochrane G."/>
            <person name="Meng A."/>
            <person name="Brown T."/>
            <person name="Cohen L."/>
        </authorList>
    </citation>
    <scope>NUCLEOTIDE SEQUENCE</scope>
    <source>
        <strain evidence="11">CCMP443</strain>
    </source>
</reference>
<feature type="chain" id="PRO_5030974236" description="GOLD domain-containing protein" evidence="9">
    <location>
        <begin position="23"/>
        <end position="214"/>
    </location>
</feature>
<keyword evidence="3 7" id="KW-0812">Transmembrane</keyword>
<dbReference type="PROSITE" id="PS50866">
    <property type="entry name" value="GOLD"/>
    <property type="match status" value="1"/>
</dbReference>
<evidence type="ECO:0000256" key="4">
    <source>
        <dbReference type="ARBA" id="ARBA00022729"/>
    </source>
</evidence>
<sequence length="214" mass="24693">MARTPSVLYFALLAVLLCEADALFTKVKQNHPKCFIEELHKDEVVIVHYKSPDQSPLPHEAEQQKFHVGVKLEVTQGATKVFEGRTDVEGRFAFTALQGEHHLCFSVEGQSLGQDFRIHLEVKVGLNDVDYEKVAKKEHLSSLELQVRKIRDDVHRVTSEQSYFRNREERSKRTADSTYFRAMWFSLCQILAMLGVSGIYLLYLRSYFKAKKLV</sequence>
<comment type="similarity">
    <text evidence="2 7">Belongs to the EMP24/GP25L family.</text>
</comment>
<protein>
    <recommendedName>
        <fullName evidence="10">GOLD domain-containing protein</fullName>
    </recommendedName>
</protein>
<evidence type="ECO:0000256" key="8">
    <source>
        <dbReference type="SAM" id="Phobius"/>
    </source>
</evidence>
<evidence type="ECO:0000256" key="7">
    <source>
        <dbReference type="RuleBase" id="RU003827"/>
    </source>
</evidence>
<feature type="domain" description="GOLD" evidence="10">
    <location>
        <begin position="32"/>
        <end position="149"/>
    </location>
</feature>
<evidence type="ECO:0000256" key="5">
    <source>
        <dbReference type="ARBA" id="ARBA00022989"/>
    </source>
</evidence>
<organism evidence="11">
    <name type="scientific">Hemiselmis tepida</name>
    <dbReference type="NCBI Taxonomy" id="464990"/>
    <lineage>
        <taxon>Eukaryota</taxon>
        <taxon>Cryptophyceae</taxon>
        <taxon>Cryptomonadales</taxon>
        <taxon>Hemiselmidaceae</taxon>
        <taxon>Hemiselmis</taxon>
    </lineage>
</organism>
<evidence type="ECO:0000313" key="11">
    <source>
        <dbReference type="EMBL" id="CAD8808867.1"/>
    </source>
</evidence>
<evidence type="ECO:0000259" key="10">
    <source>
        <dbReference type="PROSITE" id="PS50866"/>
    </source>
</evidence>
<comment type="subcellular location">
    <subcellularLocation>
        <location evidence="1 7">Membrane</location>
        <topology evidence="1 7">Single-pass type I membrane protein</topology>
    </subcellularLocation>
</comment>
<keyword evidence="6 8" id="KW-0472">Membrane</keyword>
<evidence type="ECO:0000256" key="6">
    <source>
        <dbReference type="ARBA" id="ARBA00023136"/>
    </source>
</evidence>
<proteinExistence type="inferred from homology"/>
<dbReference type="Pfam" id="PF01105">
    <property type="entry name" value="EMP24_GP25L"/>
    <property type="match status" value="1"/>
</dbReference>
<keyword evidence="5 8" id="KW-1133">Transmembrane helix</keyword>
<dbReference type="AlphaFoldDB" id="A0A7S0W9Z1"/>
<feature type="signal peptide" evidence="9">
    <location>
        <begin position="1"/>
        <end position="22"/>
    </location>
</feature>
<name>A0A7S0W9Z1_9CRYP</name>